<dbReference type="SUPFAM" id="SSF88713">
    <property type="entry name" value="Glycoside hydrolase/deacetylase"/>
    <property type="match status" value="1"/>
</dbReference>
<dbReference type="AlphaFoldDB" id="A0A7X6I8K1"/>
<evidence type="ECO:0000313" key="3">
    <source>
        <dbReference type="Proteomes" id="UP000521868"/>
    </source>
</evidence>
<dbReference type="EMBL" id="VTOX01000010">
    <property type="protein sequence ID" value="NKE68470.1"/>
    <property type="molecule type" value="Genomic_DNA"/>
</dbReference>
<dbReference type="Pfam" id="PF01522">
    <property type="entry name" value="Polysacc_deac_1"/>
    <property type="match status" value="1"/>
</dbReference>
<dbReference type="CDD" id="cd10938">
    <property type="entry name" value="CE4_HpPgdA_like"/>
    <property type="match status" value="1"/>
</dbReference>
<keyword evidence="3" id="KW-1185">Reference proteome</keyword>
<sequence>MPRHIVCLTFDFDAQSGFISRGLTTPTPLSRGEFGIVGAARILDLLKAHGIRSTWFVPGFTIETYPAVCEALVKAGHEIGHHSWTHTAPALQTREQEEEDMVRANEAIRRLTGSKARGYRSPAWDLSANTIDLLLAQGFEYDSSLMGADYRPYRARRGDVVELGKPLGFGEETSLVEMPISWTMDDHPHFEFMRLPNSVMPGLQSPRTVLEGWRDEFLYMKQSVDWGVLTYTMHPYVIGRGYRMLHFEQLVDRLVHEGAVFMTMEEAARESLPHIVKRTNDAAAF</sequence>
<dbReference type="RefSeq" id="WP_168109587.1">
    <property type="nucleotide sequence ID" value="NZ_VTOX01000010.1"/>
</dbReference>
<dbReference type="Gene3D" id="3.20.20.370">
    <property type="entry name" value="Glycoside hydrolase/deacetylase"/>
    <property type="match status" value="1"/>
</dbReference>
<protein>
    <submittedName>
        <fullName evidence="2">Polysaccharide deacetylase</fullName>
    </submittedName>
</protein>
<reference evidence="2 3" key="1">
    <citation type="journal article" date="2020" name="Nature">
        <title>Bacterial chemolithoautotrophy via manganese oxidation.</title>
        <authorList>
            <person name="Yu H."/>
            <person name="Leadbetter J.R."/>
        </authorList>
    </citation>
    <scope>NUCLEOTIDE SEQUENCE [LARGE SCALE GENOMIC DNA]</scope>
    <source>
        <strain evidence="2 3">RBP-1</strain>
    </source>
</reference>
<dbReference type="PANTHER" id="PTHR47561:SF1">
    <property type="entry name" value="POLYSACCHARIDE DEACETYLASE FAMILY PROTEIN (AFU_ORTHOLOGUE AFUA_6G05030)"/>
    <property type="match status" value="1"/>
</dbReference>
<dbReference type="InterPro" id="IPR002509">
    <property type="entry name" value="NODB_dom"/>
</dbReference>
<dbReference type="GO" id="GO:0016810">
    <property type="term" value="F:hydrolase activity, acting on carbon-nitrogen (but not peptide) bonds"/>
    <property type="evidence" value="ECO:0007669"/>
    <property type="project" value="InterPro"/>
</dbReference>
<evidence type="ECO:0000259" key="1">
    <source>
        <dbReference type="PROSITE" id="PS51677"/>
    </source>
</evidence>
<dbReference type="InterPro" id="IPR011330">
    <property type="entry name" value="Glyco_hydro/deAcase_b/a-brl"/>
</dbReference>
<dbReference type="InterPro" id="IPR037950">
    <property type="entry name" value="PgdA-like"/>
</dbReference>
<evidence type="ECO:0000313" key="2">
    <source>
        <dbReference type="EMBL" id="NKE68470.1"/>
    </source>
</evidence>
<accession>A0A7X6I8K1</accession>
<gene>
    <name evidence="2" type="ORF">RAMLITH_21870</name>
</gene>
<dbReference type="PANTHER" id="PTHR47561">
    <property type="entry name" value="POLYSACCHARIDE DEACETYLASE FAMILY PROTEIN (AFU_ORTHOLOGUE AFUA_6G05030)"/>
    <property type="match status" value="1"/>
</dbReference>
<comment type="caution">
    <text evidence="2">The sequence shown here is derived from an EMBL/GenBank/DDBJ whole genome shotgun (WGS) entry which is preliminary data.</text>
</comment>
<dbReference type="PROSITE" id="PS51677">
    <property type="entry name" value="NODB"/>
    <property type="match status" value="1"/>
</dbReference>
<organism evidence="2 3">
    <name type="scientific">Ramlibacter lithotrophicus</name>
    <dbReference type="NCBI Taxonomy" id="2606681"/>
    <lineage>
        <taxon>Bacteria</taxon>
        <taxon>Pseudomonadati</taxon>
        <taxon>Pseudomonadota</taxon>
        <taxon>Betaproteobacteria</taxon>
        <taxon>Burkholderiales</taxon>
        <taxon>Comamonadaceae</taxon>
        <taxon>Ramlibacter</taxon>
    </lineage>
</organism>
<feature type="domain" description="NodB homology" evidence="1">
    <location>
        <begin position="26"/>
        <end position="262"/>
    </location>
</feature>
<dbReference type="GO" id="GO:0005975">
    <property type="term" value="P:carbohydrate metabolic process"/>
    <property type="evidence" value="ECO:0007669"/>
    <property type="project" value="InterPro"/>
</dbReference>
<proteinExistence type="predicted"/>
<dbReference type="Proteomes" id="UP000521868">
    <property type="component" value="Unassembled WGS sequence"/>
</dbReference>
<name>A0A7X6I8K1_9BURK</name>